<evidence type="ECO:0000313" key="1">
    <source>
        <dbReference type="EMBL" id="MFD2671457.1"/>
    </source>
</evidence>
<comment type="caution">
    <text evidence="1">The sequence shown here is derived from an EMBL/GenBank/DDBJ whole genome shotgun (WGS) entry which is preliminary data.</text>
</comment>
<evidence type="ECO:0000313" key="2">
    <source>
        <dbReference type="Proteomes" id="UP001597497"/>
    </source>
</evidence>
<organism evidence="1 2">
    <name type="scientific">Marinicrinis sediminis</name>
    <dbReference type="NCBI Taxonomy" id="1652465"/>
    <lineage>
        <taxon>Bacteria</taxon>
        <taxon>Bacillati</taxon>
        <taxon>Bacillota</taxon>
        <taxon>Bacilli</taxon>
        <taxon>Bacillales</taxon>
        <taxon>Paenibacillaceae</taxon>
    </lineage>
</organism>
<dbReference type="NCBIfam" id="NF033679">
    <property type="entry name" value="DNRLRE_dom"/>
    <property type="match status" value="1"/>
</dbReference>
<reference evidence="2" key="1">
    <citation type="journal article" date="2019" name="Int. J. Syst. Evol. Microbiol.">
        <title>The Global Catalogue of Microorganisms (GCM) 10K type strain sequencing project: providing services to taxonomists for standard genome sequencing and annotation.</title>
        <authorList>
            <consortium name="The Broad Institute Genomics Platform"/>
            <consortium name="The Broad Institute Genome Sequencing Center for Infectious Disease"/>
            <person name="Wu L."/>
            <person name="Ma J."/>
        </authorList>
    </citation>
    <scope>NUCLEOTIDE SEQUENCE [LARGE SCALE GENOMIC DNA]</scope>
    <source>
        <strain evidence="2">KCTC 33676</strain>
    </source>
</reference>
<name>A0ABW5RBI7_9BACL</name>
<dbReference type="EMBL" id="JBHUMM010000010">
    <property type="protein sequence ID" value="MFD2671457.1"/>
    <property type="molecule type" value="Genomic_DNA"/>
</dbReference>
<protein>
    <submittedName>
        <fullName evidence="1">DNRLRE domain-containing protein</fullName>
    </submittedName>
</protein>
<dbReference type="RefSeq" id="WP_379928922.1">
    <property type="nucleotide sequence ID" value="NZ_JBHUMM010000010.1"/>
</dbReference>
<gene>
    <name evidence="1" type="ORF">ACFSUC_07535</name>
</gene>
<sequence length="809" mass="93353">MSQIKRMFAVVFCCIILIYSTTLIGFSETINSESVISDDSIKELNIDEKRERKNKPTKRVELVEERTLFSKNYLLEDGTYLAEVSLTPIHFEALDGTWHEINTKIINQENLQSLDIKQSKSMTERIEKEKEIFNSVDKRIKNQSKIKDKMFVVPQVPFDVQINENITKGYTISVENEKLSFYPVNANDSIGVVDSVYNNQIYYRDVWEHTDLELVVTNEGIKENLILRDESAPNSFSFAVNGMEESKSLNLLPSWLVDSSGEYREVRHNIVTKNKKAIIELSWNDEGLIYPITIDPSTTIHPYIAIYVDESNPSSTFSWPSKVKVGKKYYRNYNGPIYHYEYSYFRFPLTSLPKADDIISASMSLYAEEPVKQSSSGFMDVIGYHLTEEVQPSTSFGSRPGFTTENPSSIVRVTQAGTYNFNVTNMTKKAKSESGSLNIGLYTYANSNLESVQFYTSFHGDSSKKSKLLVSYQAPPAKPIVSRFDVNKQDISSFGLGWDIFDESGRSQTKYQIYGLKKINKYSENYVQQFYYQGYTSQNSHVFENLGYGDWRFMIRLYNGVEWTDWEISEEIKILKENYYEYNVVNQLTEIVSTNGTKMIFTYDQNGNLKNKIRSGISVDRIVPEGRISEWYSRNNHREDEYNDFLSSDVKEPERDIRSFNYDVDQEFLYVMIELGRIENYPTLYPHGYNNDNYFIYIPSKDIAGTNQSRNGTALGLNAGFEIASWNENNTTVHQYNNNSNEWNWSWTGDYEFDGISSSLSINNHNRQTTSAVLEMKIPLSYLPSALFDEMVILSASDHKDADQLRFTQ</sequence>
<accession>A0ABW5RBI7</accession>
<proteinExistence type="predicted"/>
<keyword evidence="2" id="KW-1185">Reference proteome</keyword>
<dbReference type="Proteomes" id="UP001597497">
    <property type="component" value="Unassembled WGS sequence"/>
</dbReference>